<organism evidence="1 2">
    <name type="scientific">Actinomadura rugatobispora</name>
    <dbReference type="NCBI Taxonomy" id="1994"/>
    <lineage>
        <taxon>Bacteria</taxon>
        <taxon>Bacillati</taxon>
        <taxon>Actinomycetota</taxon>
        <taxon>Actinomycetes</taxon>
        <taxon>Streptosporangiales</taxon>
        <taxon>Thermomonosporaceae</taxon>
        <taxon>Actinomadura</taxon>
    </lineage>
</organism>
<protein>
    <recommendedName>
        <fullName evidence="3">SMI1/KNR4 family protein</fullName>
    </recommendedName>
</protein>
<evidence type="ECO:0008006" key="3">
    <source>
        <dbReference type="Google" id="ProtNLM"/>
    </source>
</evidence>
<accession>A0ABW1AAL4</accession>
<sequence length="126" mass="13929">MAKIVAHWEMCCGEVEEDEFLDEGDEPWWHPLWLPFAELDGDSQIIDLRPGPGYGRLGSAAHDDAGNVANAWPSLGAYLTETADALETGGAVRVWHPYLIGGRELWWTFAGETELHGRPLHPAPPN</sequence>
<evidence type="ECO:0000313" key="1">
    <source>
        <dbReference type="EMBL" id="MFC5751641.1"/>
    </source>
</evidence>
<proteinExistence type="predicted"/>
<dbReference type="EMBL" id="JBHSON010000073">
    <property type="protein sequence ID" value="MFC5751641.1"/>
    <property type="molecule type" value="Genomic_DNA"/>
</dbReference>
<keyword evidence="2" id="KW-1185">Reference proteome</keyword>
<name>A0ABW1AAL4_9ACTN</name>
<comment type="caution">
    <text evidence="1">The sequence shown here is derived from an EMBL/GenBank/DDBJ whole genome shotgun (WGS) entry which is preliminary data.</text>
</comment>
<reference evidence="2" key="1">
    <citation type="journal article" date="2019" name="Int. J. Syst. Evol. Microbiol.">
        <title>The Global Catalogue of Microorganisms (GCM) 10K type strain sequencing project: providing services to taxonomists for standard genome sequencing and annotation.</title>
        <authorList>
            <consortium name="The Broad Institute Genomics Platform"/>
            <consortium name="The Broad Institute Genome Sequencing Center for Infectious Disease"/>
            <person name="Wu L."/>
            <person name="Ma J."/>
        </authorList>
    </citation>
    <scope>NUCLEOTIDE SEQUENCE [LARGE SCALE GENOMIC DNA]</scope>
    <source>
        <strain evidence="2">KCTC 42087</strain>
    </source>
</reference>
<dbReference type="RefSeq" id="WP_378287577.1">
    <property type="nucleotide sequence ID" value="NZ_JBHSON010000073.1"/>
</dbReference>
<gene>
    <name evidence="1" type="ORF">ACFPZN_39000</name>
</gene>
<dbReference type="Proteomes" id="UP001596074">
    <property type="component" value="Unassembled WGS sequence"/>
</dbReference>
<evidence type="ECO:0000313" key="2">
    <source>
        <dbReference type="Proteomes" id="UP001596074"/>
    </source>
</evidence>